<evidence type="ECO:0000313" key="3">
    <source>
        <dbReference type="EMBL" id="KAB1881502.1"/>
    </source>
</evidence>
<feature type="region of interest" description="Disordered" evidence="1">
    <location>
        <begin position="31"/>
        <end position="61"/>
    </location>
</feature>
<dbReference type="AlphaFoldDB" id="A0AAD3X009"/>
<dbReference type="PROSITE" id="PS51257">
    <property type="entry name" value="PROKAR_LIPOPROTEIN"/>
    <property type="match status" value="1"/>
</dbReference>
<reference evidence="3 4" key="1">
    <citation type="submission" date="2019-09" db="EMBL/GenBank/DDBJ databases">
        <title>Whole genome sequencing of Microbacterium maritypicum.</title>
        <authorList>
            <person name="Lenchi N."/>
        </authorList>
    </citation>
    <scope>NUCLEOTIDE SEQUENCE [LARGE SCALE GENOMIC DNA]</scope>
    <source>
        <strain evidence="3 4">DSM 12512</strain>
    </source>
</reference>
<name>A0AAD3X009_MICMQ</name>
<evidence type="ECO:0000256" key="1">
    <source>
        <dbReference type="SAM" id="MobiDB-lite"/>
    </source>
</evidence>
<keyword evidence="2" id="KW-0732">Signal</keyword>
<sequence>MTSRTPALDSLALAAVGLSTSALALAACASPTPAETSPAGVGSFDAETVGNSPEEARSEIS</sequence>
<feature type="signal peptide" evidence="2">
    <location>
        <begin position="1"/>
        <end position="26"/>
    </location>
</feature>
<dbReference type="Proteomes" id="UP000436027">
    <property type="component" value="Unassembled WGS sequence"/>
</dbReference>
<accession>A0AAD3X009</accession>
<comment type="caution">
    <text evidence="3">The sequence shown here is derived from an EMBL/GenBank/DDBJ whole genome shotgun (WGS) entry which is preliminary data.</text>
</comment>
<proteinExistence type="predicted"/>
<dbReference type="RefSeq" id="WP_151487381.1">
    <property type="nucleotide sequence ID" value="NZ_BAAAIN010000005.1"/>
</dbReference>
<dbReference type="EMBL" id="WAAQ01000003">
    <property type="protein sequence ID" value="KAB1881502.1"/>
    <property type="molecule type" value="Genomic_DNA"/>
</dbReference>
<evidence type="ECO:0000313" key="4">
    <source>
        <dbReference type="Proteomes" id="UP000436027"/>
    </source>
</evidence>
<evidence type="ECO:0000256" key="2">
    <source>
        <dbReference type="SAM" id="SignalP"/>
    </source>
</evidence>
<organism evidence="3 4">
    <name type="scientific">Microbacterium maritypicum</name>
    <name type="common">Microbacterium liquefaciens</name>
    <dbReference type="NCBI Taxonomy" id="33918"/>
    <lineage>
        <taxon>Bacteria</taxon>
        <taxon>Bacillati</taxon>
        <taxon>Actinomycetota</taxon>
        <taxon>Actinomycetes</taxon>
        <taxon>Micrococcales</taxon>
        <taxon>Microbacteriaceae</taxon>
        <taxon>Microbacterium</taxon>
    </lineage>
</organism>
<gene>
    <name evidence="3" type="ORF">F6W70_16665</name>
</gene>
<feature type="chain" id="PRO_5041956186" evidence="2">
    <location>
        <begin position="27"/>
        <end position="61"/>
    </location>
</feature>
<protein>
    <submittedName>
        <fullName evidence="3">Uncharacterized protein</fullName>
    </submittedName>
</protein>